<evidence type="ECO:0000256" key="2">
    <source>
        <dbReference type="ARBA" id="ARBA00022448"/>
    </source>
</evidence>
<protein>
    <submittedName>
        <fullName evidence="7">Uncharacterized protein</fullName>
    </submittedName>
</protein>
<keyword evidence="8" id="KW-1185">Reference proteome</keyword>
<organism evidence="7">
    <name type="scientific">Medioppia subpectinata</name>
    <dbReference type="NCBI Taxonomy" id="1979941"/>
    <lineage>
        <taxon>Eukaryota</taxon>
        <taxon>Metazoa</taxon>
        <taxon>Ecdysozoa</taxon>
        <taxon>Arthropoda</taxon>
        <taxon>Chelicerata</taxon>
        <taxon>Arachnida</taxon>
        <taxon>Acari</taxon>
        <taxon>Acariformes</taxon>
        <taxon>Sarcoptiformes</taxon>
        <taxon>Oribatida</taxon>
        <taxon>Brachypylina</taxon>
        <taxon>Oppioidea</taxon>
        <taxon>Oppiidae</taxon>
        <taxon>Medioppia</taxon>
    </lineage>
</organism>
<dbReference type="PANTHER" id="PTHR23504">
    <property type="entry name" value="MAJOR FACILITATOR SUPERFAMILY DOMAIN-CONTAINING PROTEIN 10"/>
    <property type="match status" value="1"/>
</dbReference>
<dbReference type="OrthoDB" id="419616at2759"/>
<feature type="transmembrane region" description="Helical" evidence="6">
    <location>
        <begin position="89"/>
        <end position="110"/>
    </location>
</feature>
<evidence type="ECO:0000256" key="3">
    <source>
        <dbReference type="ARBA" id="ARBA00022692"/>
    </source>
</evidence>
<feature type="non-terminal residue" evidence="7">
    <location>
        <position position="138"/>
    </location>
</feature>
<evidence type="ECO:0000313" key="7">
    <source>
        <dbReference type="EMBL" id="CAD7651194.1"/>
    </source>
</evidence>
<dbReference type="EMBL" id="CAJPIZ010056160">
    <property type="protein sequence ID" value="CAG2123290.1"/>
    <property type="molecule type" value="Genomic_DNA"/>
</dbReference>
<gene>
    <name evidence="7" type="ORF">OSB1V03_LOCUS23235</name>
</gene>
<dbReference type="Proteomes" id="UP000759131">
    <property type="component" value="Unassembled WGS sequence"/>
</dbReference>
<dbReference type="InterPro" id="IPR036259">
    <property type="entry name" value="MFS_trans_sf"/>
</dbReference>
<comment type="subcellular location">
    <subcellularLocation>
        <location evidence="1">Membrane</location>
        <topology evidence="1">Multi-pass membrane protein</topology>
    </subcellularLocation>
</comment>
<keyword evidence="2" id="KW-0813">Transport</keyword>
<feature type="transmembrane region" description="Helical" evidence="6">
    <location>
        <begin position="35"/>
        <end position="54"/>
    </location>
</feature>
<dbReference type="AlphaFoldDB" id="A0A7R9QM53"/>
<keyword evidence="3 6" id="KW-0812">Transmembrane</keyword>
<evidence type="ECO:0000313" key="8">
    <source>
        <dbReference type="Proteomes" id="UP000759131"/>
    </source>
</evidence>
<proteinExistence type="predicted"/>
<evidence type="ECO:0000256" key="4">
    <source>
        <dbReference type="ARBA" id="ARBA00022989"/>
    </source>
</evidence>
<accession>A0A7R9QM53</accession>
<evidence type="ECO:0000256" key="1">
    <source>
        <dbReference type="ARBA" id="ARBA00004141"/>
    </source>
</evidence>
<dbReference type="GO" id="GO:0016020">
    <property type="term" value="C:membrane"/>
    <property type="evidence" value="ECO:0007669"/>
    <property type="project" value="UniProtKB-SubCell"/>
</dbReference>
<keyword evidence="4 6" id="KW-1133">Transmembrane helix</keyword>
<dbReference type="PANTHER" id="PTHR23504:SF1">
    <property type="entry name" value="GH21943P-RELATED"/>
    <property type="match status" value="1"/>
</dbReference>
<dbReference type="SUPFAM" id="SSF103473">
    <property type="entry name" value="MFS general substrate transporter"/>
    <property type="match status" value="1"/>
</dbReference>
<keyword evidence="5 6" id="KW-0472">Membrane</keyword>
<dbReference type="EMBL" id="OC910735">
    <property type="protein sequence ID" value="CAD7651194.1"/>
    <property type="molecule type" value="Genomic_DNA"/>
</dbReference>
<sequence>MLCLAVFLSYLPEAGQYSCFFVYLRLVMNFSAEDVALFIAVVGLLSVVAQTAMLSMLMKTFGSKNTIMFGLLLEMLQLMWYGFGSQTWMMWTAGIVAALASISTDINILLSITYPSISAYSSMGADADKQGLVQGLIT</sequence>
<evidence type="ECO:0000256" key="6">
    <source>
        <dbReference type="SAM" id="Phobius"/>
    </source>
</evidence>
<evidence type="ECO:0000256" key="5">
    <source>
        <dbReference type="ARBA" id="ARBA00023136"/>
    </source>
</evidence>
<name>A0A7R9QM53_9ACAR</name>
<feature type="transmembrane region" description="Helical" evidence="6">
    <location>
        <begin position="66"/>
        <end position="83"/>
    </location>
</feature>
<reference evidence="7" key="1">
    <citation type="submission" date="2020-11" db="EMBL/GenBank/DDBJ databases">
        <authorList>
            <person name="Tran Van P."/>
        </authorList>
    </citation>
    <scope>NUCLEOTIDE SEQUENCE</scope>
</reference>